<proteinExistence type="predicted"/>
<name>A0ABN9S2W2_9DINO</name>
<dbReference type="Proteomes" id="UP001189429">
    <property type="component" value="Unassembled WGS sequence"/>
</dbReference>
<feature type="region of interest" description="Disordered" evidence="1">
    <location>
        <begin position="304"/>
        <end position="396"/>
    </location>
</feature>
<dbReference type="EMBL" id="CAUYUJ010008947">
    <property type="protein sequence ID" value="CAK0825445.1"/>
    <property type="molecule type" value="Genomic_DNA"/>
</dbReference>
<evidence type="ECO:0000313" key="2">
    <source>
        <dbReference type="EMBL" id="CAK0825445.1"/>
    </source>
</evidence>
<feature type="compositionally biased region" description="Basic and acidic residues" evidence="1">
    <location>
        <begin position="316"/>
        <end position="340"/>
    </location>
</feature>
<gene>
    <name evidence="2" type="ORF">PCOR1329_LOCUS25571</name>
</gene>
<feature type="compositionally biased region" description="Basic and acidic residues" evidence="1">
    <location>
        <begin position="49"/>
        <end position="58"/>
    </location>
</feature>
<feature type="compositionally biased region" description="Acidic residues" evidence="1">
    <location>
        <begin position="341"/>
        <end position="351"/>
    </location>
</feature>
<feature type="compositionally biased region" description="Acidic residues" evidence="1">
    <location>
        <begin position="86"/>
        <end position="106"/>
    </location>
</feature>
<feature type="region of interest" description="Disordered" evidence="1">
    <location>
        <begin position="49"/>
        <end position="110"/>
    </location>
</feature>
<comment type="caution">
    <text evidence="2">The sequence shown here is derived from an EMBL/GenBank/DDBJ whole genome shotgun (WGS) entry which is preliminary data.</text>
</comment>
<evidence type="ECO:0000313" key="3">
    <source>
        <dbReference type="Proteomes" id="UP001189429"/>
    </source>
</evidence>
<reference evidence="2" key="1">
    <citation type="submission" date="2023-10" db="EMBL/GenBank/DDBJ databases">
        <authorList>
            <person name="Chen Y."/>
            <person name="Shah S."/>
            <person name="Dougan E. K."/>
            <person name="Thang M."/>
            <person name="Chan C."/>
        </authorList>
    </citation>
    <scope>NUCLEOTIDE SEQUENCE [LARGE SCALE GENOMIC DNA]</scope>
</reference>
<feature type="compositionally biased region" description="Basic and acidic residues" evidence="1">
    <location>
        <begin position="352"/>
        <end position="373"/>
    </location>
</feature>
<sequence>MIMAGAASGEGESERVGVAEQGQLEDILRKAAAERRAGRAKLAADEFHKAAEAKRAEEEQLEAMPQGSIDSQLARVQSRRTNTEAKEEDVDKEEDETKEFLAEDENRDLATTDQIDKMQEEQENMQGLMDVESELQLRLAKRNKVPGAVAVDKFGLEITKQPECEKEMNTIFRDEKCFVGHEEEGPDSPGEISAYGAAQDQKGEWEAAKEEFWKADRARLRAREKKGDVELLLKQSHNATKKADLERELAVTSKALKEKEKVWMRAKDSLEQKSVELEKAYSELRRTQQGVEKKDLDSVEAADKVRAQAKKQIATQEERAGDVEEEEAKVLDDKARRVGDEAEAAEGDEKDELEKEAAYYRKWSKDAHDEGASLRKHKMKDAIESNSQQESDLSQTKEAHRLALADAASMGRGQELLTSGGGDAKTEAKLAKDNGLIESSLQDSANAGEQFQEMTAMRIEAESHRNKVALREAQTEDNLKKIADERLLVAKAAKSGLSGASLLASGLIVRPLALPRRRSGRRARILAERAGWAGHTFL</sequence>
<protein>
    <submittedName>
        <fullName evidence="2">Uncharacterized protein</fullName>
    </submittedName>
</protein>
<evidence type="ECO:0000256" key="1">
    <source>
        <dbReference type="SAM" id="MobiDB-lite"/>
    </source>
</evidence>
<feature type="region of interest" description="Disordered" evidence="1">
    <location>
        <begin position="180"/>
        <end position="200"/>
    </location>
</feature>
<accession>A0ABN9S2W2</accession>
<organism evidence="2 3">
    <name type="scientific">Prorocentrum cordatum</name>
    <dbReference type="NCBI Taxonomy" id="2364126"/>
    <lineage>
        <taxon>Eukaryota</taxon>
        <taxon>Sar</taxon>
        <taxon>Alveolata</taxon>
        <taxon>Dinophyceae</taxon>
        <taxon>Prorocentrales</taxon>
        <taxon>Prorocentraceae</taxon>
        <taxon>Prorocentrum</taxon>
    </lineage>
</organism>
<feature type="compositionally biased region" description="Polar residues" evidence="1">
    <location>
        <begin position="384"/>
        <end position="394"/>
    </location>
</feature>
<keyword evidence="3" id="KW-1185">Reference proteome</keyword>